<dbReference type="Gene3D" id="2.60.120.290">
    <property type="entry name" value="Spermadhesin, CUB domain"/>
    <property type="match status" value="2"/>
</dbReference>
<keyword evidence="4" id="KW-1133">Transmembrane helix</keyword>
<protein>
    <recommendedName>
        <fullName evidence="6">CUB domain-containing protein</fullName>
    </recommendedName>
</protein>
<dbReference type="InterPro" id="IPR035914">
    <property type="entry name" value="Sperma_CUB_dom_sf"/>
</dbReference>
<name>A0A7M7STP4_STRPU</name>
<keyword evidence="4" id="KW-0812">Transmembrane</keyword>
<feature type="disulfide bond" evidence="2">
    <location>
        <begin position="29"/>
        <end position="56"/>
    </location>
</feature>
<dbReference type="Pfam" id="PF00431">
    <property type="entry name" value="CUB"/>
    <property type="match status" value="1"/>
</dbReference>
<keyword evidence="4" id="KW-0472">Membrane</keyword>
<evidence type="ECO:0000256" key="4">
    <source>
        <dbReference type="SAM" id="Phobius"/>
    </source>
</evidence>
<organism evidence="7 8">
    <name type="scientific">Strongylocentrotus purpuratus</name>
    <name type="common">Purple sea urchin</name>
    <dbReference type="NCBI Taxonomy" id="7668"/>
    <lineage>
        <taxon>Eukaryota</taxon>
        <taxon>Metazoa</taxon>
        <taxon>Echinodermata</taxon>
        <taxon>Eleutherozoa</taxon>
        <taxon>Echinozoa</taxon>
        <taxon>Echinoidea</taxon>
        <taxon>Euechinoidea</taxon>
        <taxon>Echinacea</taxon>
        <taxon>Camarodonta</taxon>
        <taxon>Echinidea</taxon>
        <taxon>Strongylocentrotidae</taxon>
        <taxon>Strongylocentrotus</taxon>
    </lineage>
</organism>
<evidence type="ECO:0000256" key="1">
    <source>
        <dbReference type="ARBA" id="ARBA00023157"/>
    </source>
</evidence>
<evidence type="ECO:0000313" key="7">
    <source>
        <dbReference type="EnsemblMetazoa" id="XP_030830398"/>
    </source>
</evidence>
<dbReference type="EnsemblMetazoa" id="XM_030974538">
    <property type="protein sequence ID" value="XP_030830398"/>
    <property type="gene ID" value="LOC105447507"/>
</dbReference>
<dbReference type="SUPFAM" id="SSF49854">
    <property type="entry name" value="Spermadhesin, CUB domain"/>
    <property type="match status" value="2"/>
</dbReference>
<feature type="compositionally biased region" description="Low complexity" evidence="3">
    <location>
        <begin position="375"/>
        <end position="391"/>
    </location>
</feature>
<evidence type="ECO:0000256" key="3">
    <source>
        <dbReference type="SAM" id="MobiDB-lite"/>
    </source>
</evidence>
<dbReference type="AlphaFoldDB" id="A0A7M7STP4"/>
<reference evidence="8" key="1">
    <citation type="submission" date="2015-02" db="EMBL/GenBank/DDBJ databases">
        <title>Genome sequencing for Strongylocentrotus purpuratus.</title>
        <authorList>
            <person name="Murali S."/>
            <person name="Liu Y."/>
            <person name="Vee V."/>
            <person name="English A."/>
            <person name="Wang M."/>
            <person name="Skinner E."/>
            <person name="Han Y."/>
            <person name="Muzny D.M."/>
            <person name="Worley K.C."/>
            <person name="Gibbs R.A."/>
        </authorList>
    </citation>
    <scope>NUCLEOTIDE SEQUENCE</scope>
</reference>
<dbReference type="GeneID" id="105447507"/>
<feature type="region of interest" description="Disordered" evidence="3">
    <location>
        <begin position="607"/>
        <end position="644"/>
    </location>
</feature>
<dbReference type="OrthoDB" id="10544986at2759"/>
<feature type="compositionally biased region" description="Low complexity" evidence="3">
    <location>
        <begin position="276"/>
        <end position="293"/>
    </location>
</feature>
<feature type="region of interest" description="Disordered" evidence="3">
    <location>
        <begin position="371"/>
        <end position="391"/>
    </location>
</feature>
<proteinExistence type="predicted"/>
<accession>A0A7M7STP4</accession>
<evidence type="ECO:0000256" key="5">
    <source>
        <dbReference type="SAM" id="SignalP"/>
    </source>
</evidence>
<keyword evidence="8" id="KW-1185">Reference proteome</keyword>
<evidence type="ECO:0000313" key="8">
    <source>
        <dbReference type="Proteomes" id="UP000007110"/>
    </source>
</evidence>
<feature type="domain" description="CUB" evidence="6">
    <location>
        <begin position="29"/>
        <end position="147"/>
    </location>
</feature>
<feature type="region of interest" description="Disordered" evidence="3">
    <location>
        <begin position="276"/>
        <end position="295"/>
    </location>
</feature>
<dbReference type="CDD" id="cd00041">
    <property type="entry name" value="CUB"/>
    <property type="match status" value="1"/>
</dbReference>
<dbReference type="KEGG" id="spu:105447507"/>
<keyword evidence="5" id="KW-0732">Signal</keyword>
<dbReference type="Proteomes" id="UP000007110">
    <property type="component" value="Unassembled WGS sequence"/>
</dbReference>
<feature type="transmembrane region" description="Helical" evidence="4">
    <location>
        <begin position="315"/>
        <end position="337"/>
    </location>
</feature>
<dbReference type="InParanoid" id="A0A7M7STP4"/>
<dbReference type="RefSeq" id="XP_030830398.1">
    <property type="nucleotide sequence ID" value="XM_030974538.1"/>
</dbReference>
<evidence type="ECO:0000259" key="6">
    <source>
        <dbReference type="PROSITE" id="PS01180"/>
    </source>
</evidence>
<dbReference type="OMA" id="KKVTHTY"/>
<feature type="signal peptide" evidence="5">
    <location>
        <begin position="1"/>
        <end position="21"/>
    </location>
</feature>
<keyword evidence="1 2" id="KW-1015">Disulfide bond</keyword>
<comment type="caution">
    <text evidence="2">Lacks conserved residue(s) required for the propagation of feature annotation.</text>
</comment>
<dbReference type="InterPro" id="IPR000859">
    <property type="entry name" value="CUB_dom"/>
</dbReference>
<feature type="region of interest" description="Disordered" evidence="3">
    <location>
        <begin position="545"/>
        <end position="573"/>
    </location>
</feature>
<evidence type="ECO:0000256" key="2">
    <source>
        <dbReference type="PROSITE-ProRule" id="PRU00059"/>
    </source>
</evidence>
<sequence length="776" mass="87072">MRYRTIFILFSLLAYCGNVNANEHEEQHCRGRPAYYNLNETQGLINVSHDVDYDYCWMIFAPDDDYQVRIKFSHFNLTRGYDFLEIGDRGDDAEVSTNSLLATFSGGNLPNDVISSSRGMWMKLNIKKDIISHRPPNITFSIQAEKRKVDINLPCPTASPYDLTYPTQNVNYSNNGYRLWRVTTELPCVITTMMTSLWLEEGHDFVFMREDDRAPFSRSDWSNFTAQRKPWFLSQYPYRTKGNNLTIIFTSDYSNEKPGFTLQLVANLSDGTIIKDIPSTPTTPPTENQTRTTLSSPLQTIEFRNEGQRNETKSYLLITGIHIIAIAVLVLIIIFAVRCVVSKINTRTAPIPRSGSTTNSLGRFYNSLRRTGETSSGSWSFGMSSSGSFSSGRSRFSSSLYSDYTSSLSSCRSYRISTLFGSHFGKDSLPALRNTPSGSQLTSFHPKISQDKCVVDVFSDGTSSQSEGDNVSRRISWRMIGNAFWNGSSWSPASSFRSTSIQERVTRGSTGSSVLQDSEYVDPMDISCSISSTDSESVPVIRVAQRNSPQPMSDDGQFEAERRGGKPRNQPETLSIEQVDGSEMNQVVERKVSHIYFKGFNRLSSSVKLPNGSDRSLPPIPPRRRHDDNSTSIDTATTGPDDCHPRIQFGTLTREQEISQMGQAVEKKVTHTYFKGFSGLSSRFMLPNVSGRPLPKIPPRHGKMANILTHKHQVPVTNVQFENNEDTRGHQEETLHGYDESTMSSDESVIGSDLKDLYASIKKTKLVKSTFTSNGM</sequence>
<dbReference type="PROSITE" id="PS01180">
    <property type="entry name" value="CUB"/>
    <property type="match status" value="1"/>
</dbReference>
<reference evidence="7" key="2">
    <citation type="submission" date="2021-01" db="UniProtKB">
        <authorList>
            <consortium name="EnsemblMetazoa"/>
        </authorList>
    </citation>
    <scope>IDENTIFICATION</scope>
</reference>
<feature type="chain" id="PRO_5029507831" description="CUB domain-containing protein" evidence="5">
    <location>
        <begin position="22"/>
        <end position="776"/>
    </location>
</feature>